<evidence type="ECO:0000313" key="3">
    <source>
        <dbReference type="EMBL" id="WIA07960.1"/>
    </source>
</evidence>
<evidence type="ECO:0000313" key="4">
    <source>
        <dbReference type="Proteomes" id="UP001244341"/>
    </source>
</evidence>
<organism evidence="3 4">
    <name type="scientific">Tetradesmus obliquus</name>
    <name type="common">Green alga</name>
    <name type="synonym">Acutodesmus obliquus</name>
    <dbReference type="NCBI Taxonomy" id="3088"/>
    <lineage>
        <taxon>Eukaryota</taxon>
        <taxon>Viridiplantae</taxon>
        <taxon>Chlorophyta</taxon>
        <taxon>core chlorophytes</taxon>
        <taxon>Chlorophyceae</taxon>
        <taxon>CS clade</taxon>
        <taxon>Sphaeropleales</taxon>
        <taxon>Scenedesmaceae</taxon>
        <taxon>Tetradesmus</taxon>
    </lineage>
</organism>
<proteinExistence type="predicted"/>
<protein>
    <recommendedName>
        <fullName evidence="5">MalT-like TPR region domain-containing protein</fullName>
    </recommendedName>
</protein>
<dbReference type="PANTHER" id="PTHR45641">
    <property type="entry name" value="TETRATRICOPEPTIDE REPEAT PROTEIN (AFU_ORTHOLOGUE AFUA_6G03870)"/>
    <property type="match status" value="1"/>
</dbReference>
<reference evidence="3 4" key="1">
    <citation type="submission" date="2023-05" db="EMBL/GenBank/DDBJ databases">
        <title>A 100% complete, gapless, phased diploid assembly of the Scenedesmus obliquus UTEX 3031 genome.</title>
        <authorList>
            <person name="Biondi T.C."/>
            <person name="Hanschen E.R."/>
            <person name="Kwon T."/>
            <person name="Eng W."/>
            <person name="Kruse C.P.S."/>
            <person name="Koehler S.I."/>
            <person name="Kunde Y."/>
            <person name="Gleasner C.D."/>
            <person name="You Mak K.T."/>
            <person name="Polle J."/>
            <person name="Hovde B.T."/>
            <person name="Starkenburg S.R."/>
        </authorList>
    </citation>
    <scope>NUCLEOTIDE SEQUENCE [LARGE SCALE GENOMIC DNA]</scope>
    <source>
        <strain evidence="3 4">DOE0152z</strain>
    </source>
</reference>
<keyword evidence="1" id="KW-0677">Repeat</keyword>
<dbReference type="Proteomes" id="UP001244341">
    <property type="component" value="Chromosome 1b"/>
</dbReference>
<dbReference type="InterPro" id="IPR019734">
    <property type="entry name" value="TPR_rpt"/>
</dbReference>
<name>A0ABY8TG43_TETOB</name>
<dbReference type="Gene3D" id="1.25.40.10">
    <property type="entry name" value="Tetratricopeptide repeat domain"/>
    <property type="match status" value="2"/>
</dbReference>
<evidence type="ECO:0000256" key="2">
    <source>
        <dbReference type="ARBA" id="ARBA00022803"/>
    </source>
</evidence>
<sequence length="293" mass="31751">MAEVLGSLYREDGQYRKAEPFFRRALSSTKARTGESSAATAACLGELGSLLQELGDWDGAADCFRDALDIMKAQQPPDQRGKATALSNRASLLQAHGNPAAAKQRYLEAIRILESCGCTEQAMEARSKLVEEQRSLASMQQAEECYRQVLELVAQVKGPLHPDTAAALNELALVQQQQIAQQAGTNDEENAERLAEAASLYQRALAIREEQLGPLHPDTGTTYKNLASLLQMQGDLDAAAPLYQKALLIAQKQSGQHPDTATALSNLAVLLQERGELQAAERLQRRALAISGV</sequence>
<accession>A0ABY8TG43</accession>
<evidence type="ECO:0008006" key="5">
    <source>
        <dbReference type="Google" id="ProtNLM"/>
    </source>
</evidence>
<dbReference type="EMBL" id="CP126208">
    <property type="protein sequence ID" value="WIA07960.1"/>
    <property type="molecule type" value="Genomic_DNA"/>
</dbReference>
<keyword evidence="4" id="KW-1185">Reference proteome</keyword>
<dbReference type="PANTHER" id="PTHR45641:SF19">
    <property type="entry name" value="NEPHROCYSTIN-3"/>
    <property type="match status" value="1"/>
</dbReference>
<dbReference type="SUPFAM" id="SSF48452">
    <property type="entry name" value="TPR-like"/>
    <property type="match status" value="2"/>
</dbReference>
<evidence type="ECO:0000256" key="1">
    <source>
        <dbReference type="ARBA" id="ARBA00022737"/>
    </source>
</evidence>
<gene>
    <name evidence="3" type="ORF">OEZ85_007434</name>
</gene>
<dbReference type="Pfam" id="PF13374">
    <property type="entry name" value="TPR_10"/>
    <property type="match status" value="1"/>
</dbReference>
<dbReference type="Pfam" id="PF13424">
    <property type="entry name" value="TPR_12"/>
    <property type="match status" value="2"/>
</dbReference>
<dbReference type="InterPro" id="IPR011990">
    <property type="entry name" value="TPR-like_helical_dom_sf"/>
</dbReference>
<dbReference type="SMART" id="SM00028">
    <property type="entry name" value="TPR"/>
    <property type="match status" value="4"/>
</dbReference>
<keyword evidence="2" id="KW-0802">TPR repeat</keyword>